<feature type="domain" description="RNA polymerase sigma-70 region 2" evidence="5">
    <location>
        <begin position="1"/>
        <end position="67"/>
    </location>
</feature>
<dbReference type="InterPro" id="IPR013249">
    <property type="entry name" value="RNA_pol_sigma70_r4_t2"/>
</dbReference>
<dbReference type="Pfam" id="PF08281">
    <property type="entry name" value="Sigma70_r4_2"/>
    <property type="match status" value="1"/>
</dbReference>
<evidence type="ECO:0000313" key="8">
    <source>
        <dbReference type="Proteomes" id="UP000318405"/>
    </source>
</evidence>
<evidence type="ECO:0000256" key="2">
    <source>
        <dbReference type="ARBA" id="ARBA00023015"/>
    </source>
</evidence>
<comment type="caution">
    <text evidence="7">The sequence shown here is derived from an EMBL/GenBank/DDBJ whole genome shotgun (WGS) entry which is preliminary data.</text>
</comment>
<name>A0A556A939_9BURK</name>
<keyword evidence="2" id="KW-0805">Transcription regulation</keyword>
<proteinExistence type="inferred from homology"/>
<organism evidence="7 8">
    <name type="scientific">Verticiella sediminum</name>
    <dbReference type="NCBI Taxonomy" id="1247510"/>
    <lineage>
        <taxon>Bacteria</taxon>
        <taxon>Pseudomonadati</taxon>
        <taxon>Pseudomonadota</taxon>
        <taxon>Betaproteobacteria</taxon>
        <taxon>Burkholderiales</taxon>
        <taxon>Alcaligenaceae</taxon>
        <taxon>Verticiella</taxon>
    </lineage>
</organism>
<keyword evidence="4" id="KW-0804">Transcription</keyword>
<dbReference type="InterPro" id="IPR039425">
    <property type="entry name" value="RNA_pol_sigma-70-like"/>
</dbReference>
<dbReference type="GO" id="GO:0006352">
    <property type="term" value="P:DNA-templated transcription initiation"/>
    <property type="evidence" value="ECO:0007669"/>
    <property type="project" value="InterPro"/>
</dbReference>
<dbReference type="PANTHER" id="PTHR43133:SF63">
    <property type="entry name" value="RNA POLYMERASE SIGMA FACTOR FECI-RELATED"/>
    <property type="match status" value="1"/>
</dbReference>
<dbReference type="NCBIfam" id="TIGR02937">
    <property type="entry name" value="sigma70-ECF"/>
    <property type="match status" value="1"/>
</dbReference>
<sequence>MVAHHYPELLSFFSRSLGDRDAAADVVQEAYARVLKMYADGTVAFDPRALLFRTGKNLTVSDVRRRAAEERMLQTLRLVSSDSAPSVEQQVDARQQLERLLARMSAMPRRRREAFILVRIYGYSYAEAGEFMGVSSFAVDRHVVRGVLDCVRRRAV</sequence>
<dbReference type="InterPro" id="IPR014284">
    <property type="entry name" value="RNA_pol_sigma-70_dom"/>
</dbReference>
<dbReference type="InterPro" id="IPR013324">
    <property type="entry name" value="RNA_pol_sigma_r3/r4-like"/>
</dbReference>
<evidence type="ECO:0000256" key="3">
    <source>
        <dbReference type="ARBA" id="ARBA00023082"/>
    </source>
</evidence>
<reference evidence="7 8" key="1">
    <citation type="submission" date="2019-07" db="EMBL/GenBank/DDBJ databases">
        <title>Qingshengfaniella alkalisoli gen. nov., sp. nov., isolated from saline soil.</title>
        <authorList>
            <person name="Xu L."/>
            <person name="Huang X.-X."/>
            <person name="Sun J.-Q."/>
        </authorList>
    </citation>
    <scope>NUCLEOTIDE SEQUENCE [LARGE SCALE GENOMIC DNA]</scope>
    <source>
        <strain evidence="7 8">DSM 27279</strain>
    </source>
</reference>
<evidence type="ECO:0000259" key="6">
    <source>
        <dbReference type="Pfam" id="PF08281"/>
    </source>
</evidence>
<dbReference type="GO" id="GO:0016987">
    <property type="term" value="F:sigma factor activity"/>
    <property type="evidence" value="ECO:0007669"/>
    <property type="project" value="UniProtKB-KW"/>
</dbReference>
<dbReference type="AlphaFoldDB" id="A0A556A939"/>
<evidence type="ECO:0000313" key="7">
    <source>
        <dbReference type="EMBL" id="TSH89406.1"/>
    </source>
</evidence>
<dbReference type="PANTHER" id="PTHR43133">
    <property type="entry name" value="RNA POLYMERASE ECF-TYPE SIGMA FACTO"/>
    <property type="match status" value="1"/>
</dbReference>
<dbReference type="SUPFAM" id="SSF88659">
    <property type="entry name" value="Sigma3 and sigma4 domains of RNA polymerase sigma factors"/>
    <property type="match status" value="1"/>
</dbReference>
<comment type="similarity">
    <text evidence="1">Belongs to the sigma-70 factor family. ECF subfamily.</text>
</comment>
<accession>A0A556A939</accession>
<protein>
    <submittedName>
        <fullName evidence="7">Sigma-70 family RNA polymerase sigma factor</fullName>
    </submittedName>
</protein>
<dbReference type="Proteomes" id="UP000318405">
    <property type="component" value="Unassembled WGS sequence"/>
</dbReference>
<dbReference type="SUPFAM" id="SSF88946">
    <property type="entry name" value="Sigma2 domain of RNA polymerase sigma factors"/>
    <property type="match status" value="1"/>
</dbReference>
<dbReference type="Pfam" id="PF04542">
    <property type="entry name" value="Sigma70_r2"/>
    <property type="match status" value="1"/>
</dbReference>
<evidence type="ECO:0000256" key="4">
    <source>
        <dbReference type="ARBA" id="ARBA00023163"/>
    </source>
</evidence>
<dbReference type="InterPro" id="IPR007627">
    <property type="entry name" value="RNA_pol_sigma70_r2"/>
</dbReference>
<keyword evidence="3" id="KW-0731">Sigma factor</keyword>
<dbReference type="InterPro" id="IPR036388">
    <property type="entry name" value="WH-like_DNA-bd_sf"/>
</dbReference>
<dbReference type="EMBL" id="VLTJ01000041">
    <property type="protein sequence ID" value="TSH89406.1"/>
    <property type="molecule type" value="Genomic_DNA"/>
</dbReference>
<dbReference type="GO" id="GO:0003677">
    <property type="term" value="F:DNA binding"/>
    <property type="evidence" value="ECO:0007669"/>
    <property type="project" value="InterPro"/>
</dbReference>
<dbReference type="Gene3D" id="1.10.1740.10">
    <property type="match status" value="1"/>
</dbReference>
<dbReference type="InterPro" id="IPR013325">
    <property type="entry name" value="RNA_pol_sigma_r2"/>
</dbReference>
<evidence type="ECO:0000256" key="1">
    <source>
        <dbReference type="ARBA" id="ARBA00010641"/>
    </source>
</evidence>
<dbReference type="OrthoDB" id="192021at2"/>
<dbReference type="RefSeq" id="WP_143950810.1">
    <property type="nucleotide sequence ID" value="NZ_BAABMB010000005.1"/>
</dbReference>
<evidence type="ECO:0000259" key="5">
    <source>
        <dbReference type="Pfam" id="PF04542"/>
    </source>
</evidence>
<gene>
    <name evidence="7" type="ORF">FOZ76_23925</name>
</gene>
<keyword evidence="8" id="KW-1185">Reference proteome</keyword>
<dbReference type="Gene3D" id="1.10.10.10">
    <property type="entry name" value="Winged helix-like DNA-binding domain superfamily/Winged helix DNA-binding domain"/>
    <property type="match status" value="1"/>
</dbReference>
<feature type="domain" description="RNA polymerase sigma factor 70 region 4 type 2" evidence="6">
    <location>
        <begin position="98"/>
        <end position="149"/>
    </location>
</feature>